<sequence>MQFLFIAQLIMMIIGPAVRLVLRMLGVGFVTYVGYNAVLDVVQNYITQNIGSTGVVIQQMLGIAKFDVIVNIFLSAITTRMVLTGLDKAADLKRKQVWRAPGGTSIDA</sequence>
<dbReference type="Proteomes" id="UP001211689">
    <property type="component" value="Unassembled WGS sequence"/>
</dbReference>
<comment type="caution">
    <text evidence="1">The sequence shown here is derived from an EMBL/GenBank/DDBJ whole genome shotgun (WGS) entry which is preliminary data.</text>
</comment>
<organism evidence="1 2">
    <name type="scientific">Metapseudomonas resinovorans</name>
    <name type="common">Pseudomonas resinovorans</name>
    <dbReference type="NCBI Taxonomy" id="53412"/>
    <lineage>
        <taxon>Bacteria</taxon>
        <taxon>Pseudomonadati</taxon>
        <taxon>Pseudomonadota</taxon>
        <taxon>Gammaproteobacteria</taxon>
        <taxon>Pseudomonadales</taxon>
        <taxon>Pseudomonadaceae</taxon>
        <taxon>Metapseudomonas</taxon>
    </lineage>
</organism>
<dbReference type="InterPro" id="IPR019670">
    <property type="entry name" value="DUF2523"/>
</dbReference>
<protein>
    <submittedName>
        <fullName evidence="1">DUF2523 domain-containing protein</fullName>
    </submittedName>
</protein>
<dbReference type="Pfam" id="PF10734">
    <property type="entry name" value="DUF2523"/>
    <property type="match status" value="1"/>
</dbReference>
<evidence type="ECO:0000313" key="2">
    <source>
        <dbReference type="Proteomes" id="UP001211689"/>
    </source>
</evidence>
<accession>A0ABT4Y1U9</accession>
<reference evidence="1 2" key="1">
    <citation type="submission" date="2022-07" db="EMBL/GenBank/DDBJ databases">
        <title>Genome Analysis of Selected Gammaproteobacteria from Nigerian Food snails.</title>
        <authorList>
            <person name="Okafor A.C."/>
        </authorList>
    </citation>
    <scope>NUCLEOTIDE SEQUENCE [LARGE SCALE GENOMIC DNA]</scope>
    <source>
        <strain evidence="1 2">Awg 2</strain>
    </source>
</reference>
<keyword evidence="2" id="KW-1185">Reference proteome</keyword>
<proteinExistence type="predicted"/>
<evidence type="ECO:0000313" key="1">
    <source>
        <dbReference type="EMBL" id="MDA8482620.1"/>
    </source>
</evidence>
<dbReference type="EMBL" id="JANEWF010000003">
    <property type="protein sequence ID" value="MDA8482620.1"/>
    <property type="molecule type" value="Genomic_DNA"/>
</dbReference>
<name>A0ABT4Y1U9_METRE</name>
<gene>
    <name evidence="1" type="ORF">NNO07_06025</name>
</gene>
<dbReference type="RefSeq" id="WP_271470248.1">
    <property type="nucleotide sequence ID" value="NZ_JANEWF010000003.1"/>
</dbReference>